<sequence>MSTEVNKAFAQKFRDTFLHLVQQKGSRLRDYVRVNTDVAGKYDHFDRIGSTSAQKITSRHSDTPLISTPHSRRRVSMDDYNWADLIDKADKVRMLADPASDYMKAGVWAMGRKMDDIIIAAMSGNAVSIDEDDASSNVALPSAQKVVVATGATDMNITKLLTAKKILDASDVDPDLPRHIVMKSNQFYDLLGDTEIKSVDYNTVKALVSG</sequence>
<reference evidence="1" key="1">
    <citation type="submission" date="2018-05" db="EMBL/GenBank/DDBJ databases">
        <authorList>
            <person name="Lanie J.A."/>
            <person name="Ng W.-L."/>
            <person name="Kazmierczak K.M."/>
            <person name="Andrzejewski T.M."/>
            <person name="Davidsen T.M."/>
            <person name="Wayne K.J."/>
            <person name="Tettelin H."/>
            <person name="Glass J.I."/>
            <person name="Rusch D."/>
            <person name="Podicherti R."/>
            <person name="Tsui H.-C.T."/>
            <person name="Winkler M.E."/>
        </authorList>
    </citation>
    <scope>NUCLEOTIDE SEQUENCE</scope>
</reference>
<protein>
    <submittedName>
        <fullName evidence="1">Uncharacterized protein</fullName>
    </submittedName>
</protein>
<accession>A0A381UC63</accession>
<evidence type="ECO:0000313" key="1">
    <source>
        <dbReference type="EMBL" id="SVA25812.1"/>
    </source>
</evidence>
<dbReference type="EMBL" id="UINC01006155">
    <property type="protein sequence ID" value="SVA25812.1"/>
    <property type="molecule type" value="Genomic_DNA"/>
</dbReference>
<proteinExistence type="predicted"/>
<feature type="non-terminal residue" evidence="1">
    <location>
        <position position="210"/>
    </location>
</feature>
<dbReference type="Pfam" id="PF19821">
    <property type="entry name" value="Phage_capsid_2"/>
    <property type="match status" value="1"/>
</dbReference>
<dbReference type="InterPro" id="IPR045565">
    <property type="entry name" value="Phage_capsid_2"/>
</dbReference>
<organism evidence="1">
    <name type="scientific">marine metagenome</name>
    <dbReference type="NCBI Taxonomy" id="408172"/>
    <lineage>
        <taxon>unclassified sequences</taxon>
        <taxon>metagenomes</taxon>
        <taxon>ecological metagenomes</taxon>
    </lineage>
</organism>
<dbReference type="AlphaFoldDB" id="A0A381UC63"/>
<gene>
    <name evidence="1" type="ORF">METZ01_LOCUS78666</name>
</gene>
<name>A0A381UC63_9ZZZZ</name>